<dbReference type="KEGG" id="trg:TRUGW13939_07077"/>
<dbReference type="GeneID" id="55994570"/>
<organism evidence="1 2">
    <name type="scientific">Talaromyces rugulosus</name>
    <name type="common">Penicillium rugulosum</name>
    <dbReference type="NCBI Taxonomy" id="121627"/>
    <lineage>
        <taxon>Eukaryota</taxon>
        <taxon>Fungi</taxon>
        <taxon>Dikarya</taxon>
        <taxon>Ascomycota</taxon>
        <taxon>Pezizomycotina</taxon>
        <taxon>Eurotiomycetes</taxon>
        <taxon>Eurotiomycetidae</taxon>
        <taxon>Eurotiales</taxon>
        <taxon>Trichocomaceae</taxon>
        <taxon>Talaromyces</taxon>
        <taxon>Talaromyces sect. Islandici</taxon>
    </lineage>
</organism>
<accession>A0A7H8R2J4</accession>
<dbReference type="OrthoDB" id="428768at2759"/>
<proteinExistence type="predicted"/>
<evidence type="ECO:0000313" key="1">
    <source>
        <dbReference type="EMBL" id="QKX59935.1"/>
    </source>
</evidence>
<sequence length="98" mass="10717">MVLEYENQIQRAEYAESTTPASSVRDSDKLKAYIPLAGLSDDGWSKDNEATATCYCGAVQLAFVSPYSLEYENPQSCSAPIHLKFSPPSHLLSISPSK</sequence>
<name>A0A7H8R2J4_TALRU</name>
<dbReference type="Proteomes" id="UP000509510">
    <property type="component" value="Chromosome IV"/>
</dbReference>
<evidence type="ECO:0000313" key="2">
    <source>
        <dbReference type="Proteomes" id="UP000509510"/>
    </source>
</evidence>
<reference evidence="2" key="1">
    <citation type="submission" date="2020-06" db="EMBL/GenBank/DDBJ databases">
        <title>A chromosome-scale genome assembly of Talaromyces rugulosus W13939.</title>
        <authorList>
            <person name="Wang B."/>
            <person name="Guo L."/>
            <person name="Ye K."/>
            <person name="Wang L."/>
        </authorList>
    </citation>
    <scope>NUCLEOTIDE SEQUENCE [LARGE SCALE GENOMIC DNA]</scope>
    <source>
        <strain evidence="2">W13939</strain>
    </source>
</reference>
<gene>
    <name evidence="1" type="ORF">TRUGW13939_07077</name>
</gene>
<dbReference type="EMBL" id="CP055901">
    <property type="protein sequence ID" value="QKX59935.1"/>
    <property type="molecule type" value="Genomic_DNA"/>
</dbReference>
<dbReference type="AlphaFoldDB" id="A0A7H8R2J4"/>
<keyword evidence="2" id="KW-1185">Reference proteome</keyword>
<protein>
    <submittedName>
        <fullName evidence="1">Uncharacterized protein</fullName>
    </submittedName>
</protein>
<dbReference type="RefSeq" id="XP_035346112.1">
    <property type="nucleotide sequence ID" value="XM_035490219.1"/>
</dbReference>